<dbReference type="PANTHER" id="PTHR30146">
    <property type="entry name" value="LACI-RELATED TRANSCRIPTIONAL REPRESSOR"/>
    <property type="match status" value="1"/>
</dbReference>
<evidence type="ECO:0000256" key="3">
    <source>
        <dbReference type="ARBA" id="ARBA00023163"/>
    </source>
</evidence>
<dbReference type="SUPFAM" id="SSF53822">
    <property type="entry name" value="Periplasmic binding protein-like I"/>
    <property type="match status" value="1"/>
</dbReference>
<dbReference type="GO" id="GO:0000976">
    <property type="term" value="F:transcription cis-regulatory region binding"/>
    <property type="evidence" value="ECO:0007669"/>
    <property type="project" value="TreeGrafter"/>
</dbReference>
<feature type="domain" description="Transcriptional regulator LacI/GalR-like sensor" evidence="4">
    <location>
        <begin position="2"/>
        <end position="79"/>
    </location>
</feature>
<keyword evidence="3" id="KW-0804">Transcription</keyword>
<dbReference type="Proteomes" id="UP000525652">
    <property type="component" value="Unassembled WGS sequence"/>
</dbReference>
<evidence type="ECO:0000313" key="6">
    <source>
        <dbReference type="Proteomes" id="UP000525652"/>
    </source>
</evidence>
<reference evidence="5 6" key="1">
    <citation type="submission" date="2020-07" db="EMBL/GenBank/DDBJ databases">
        <authorList>
            <person name="Feng X."/>
        </authorList>
    </citation>
    <scope>NUCLEOTIDE SEQUENCE [LARGE SCALE GENOMIC DNA]</scope>
    <source>
        <strain evidence="5 6">JCM14086</strain>
    </source>
</reference>
<dbReference type="RefSeq" id="WP_185693339.1">
    <property type="nucleotide sequence ID" value="NZ_JACHVA010000101.1"/>
</dbReference>
<dbReference type="AlphaFoldDB" id="A0A7X1E552"/>
<dbReference type="PANTHER" id="PTHR30146:SF109">
    <property type="entry name" value="HTH-TYPE TRANSCRIPTIONAL REGULATOR GALS"/>
    <property type="match status" value="1"/>
</dbReference>
<accession>A0A7X1E552</accession>
<dbReference type="GO" id="GO:0003700">
    <property type="term" value="F:DNA-binding transcription factor activity"/>
    <property type="evidence" value="ECO:0007669"/>
    <property type="project" value="TreeGrafter"/>
</dbReference>
<dbReference type="EMBL" id="JACHVA010000101">
    <property type="protein sequence ID" value="MBC2602673.1"/>
    <property type="molecule type" value="Genomic_DNA"/>
</dbReference>
<evidence type="ECO:0000256" key="2">
    <source>
        <dbReference type="ARBA" id="ARBA00023125"/>
    </source>
</evidence>
<dbReference type="InterPro" id="IPR046335">
    <property type="entry name" value="LacI/GalR-like_sensor"/>
</dbReference>
<evidence type="ECO:0000256" key="1">
    <source>
        <dbReference type="ARBA" id="ARBA00023015"/>
    </source>
</evidence>
<evidence type="ECO:0000259" key="4">
    <source>
        <dbReference type="Pfam" id="PF13377"/>
    </source>
</evidence>
<name>A0A7X1E552_9BACT</name>
<comment type="caution">
    <text evidence="5">The sequence shown here is derived from an EMBL/GenBank/DDBJ whole genome shotgun (WGS) entry which is preliminary data.</text>
</comment>
<sequence>MAYKWFRKNGYRLPEDISIIGVGDSEKAYYAYPELSTIRQPRISSGTEAVRMLEKLLERPNSQSENITLQSEWVCRDSVTACTTQPKAENRT</sequence>
<dbReference type="Pfam" id="PF13377">
    <property type="entry name" value="Peripla_BP_3"/>
    <property type="match status" value="1"/>
</dbReference>
<dbReference type="InterPro" id="IPR028082">
    <property type="entry name" value="Peripla_BP_I"/>
</dbReference>
<keyword evidence="2" id="KW-0238">DNA-binding</keyword>
<gene>
    <name evidence="5" type="ORF">H5P30_12895</name>
</gene>
<evidence type="ECO:0000313" key="5">
    <source>
        <dbReference type="EMBL" id="MBC2602673.1"/>
    </source>
</evidence>
<proteinExistence type="predicted"/>
<dbReference type="Gene3D" id="3.40.50.2300">
    <property type="match status" value="2"/>
</dbReference>
<protein>
    <submittedName>
        <fullName evidence="5">Substrate-binding domain-containing protein</fullName>
    </submittedName>
</protein>
<keyword evidence="1" id="KW-0805">Transcription regulation</keyword>
<organism evidence="5 6">
    <name type="scientific">Puniceicoccus vermicola</name>
    <dbReference type="NCBI Taxonomy" id="388746"/>
    <lineage>
        <taxon>Bacteria</taxon>
        <taxon>Pseudomonadati</taxon>
        <taxon>Verrucomicrobiota</taxon>
        <taxon>Opitutia</taxon>
        <taxon>Puniceicoccales</taxon>
        <taxon>Puniceicoccaceae</taxon>
        <taxon>Puniceicoccus</taxon>
    </lineage>
</organism>
<keyword evidence="6" id="KW-1185">Reference proteome</keyword>